<dbReference type="InterPro" id="IPR016181">
    <property type="entry name" value="Acyl_CoA_acyltransferase"/>
</dbReference>
<name>A0A3M8KTZ0_9MICO</name>
<dbReference type="SUPFAM" id="SSF55729">
    <property type="entry name" value="Acyl-CoA N-acyltransferases (Nat)"/>
    <property type="match status" value="1"/>
</dbReference>
<protein>
    <submittedName>
        <fullName evidence="2">N-acetyltransferase</fullName>
    </submittedName>
</protein>
<dbReference type="GO" id="GO:1990189">
    <property type="term" value="F:protein N-terminal-serine acetyltransferase activity"/>
    <property type="evidence" value="ECO:0007669"/>
    <property type="project" value="TreeGrafter"/>
</dbReference>
<dbReference type="Proteomes" id="UP000279859">
    <property type="component" value="Unassembled WGS sequence"/>
</dbReference>
<dbReference type="InterPro" id="IPR000182">
    <property type="entry name" value="GNAT_dom"/>
</dbReference>
<reference evidence="2 3" key="1">
    <citation type="submission" date="2018-11" db="EMBL/GenBank/DDBJ databases">
        <title>Cryobacterium sp. nov., isolated from rhizosphere soil of lettuce.</title>
        <authorList>
            <person name="Wang Y."/>
        </authorList>
    </citation>
    <scope>NUCLEOTIDE SEQUENCE [LARGE SCALE GENOMIC DNA]</scope>
    <source>
        <strain evidence="2 3">NEAU-85</strain>
    </source>
</reference>
<organism evidence="2 3">
    <name type="scientific">Cryobacterium tepidiphilum</name>
    <dbReference type="NCBI Taxonomy" id="2486026"/>
    <lineage>
        <taxon>Bacteria</taxon>
        <taxon>Bacillati</taxon>
        <taxon>Actinomycetota</taxon>
        <taxon>Actinomycetes</taxon>
        <taxon>Micrococcales</taxon>
        <taxon>Microbacteriaceae</taxon>
        <taxon>Cryobacterium</taxon>
    </lineage>
</organism>
<dbReference type="PROSITE" id="PS51186">
    <property type="entry name" value="GNAT"/>
    <property type="match status" value="1"/>
</dbReference>
<dbReference type="RefSeq" id="WP_123046748.1">
    <property type="nucleotide sequence ID" value="NZ_RDSR01000027.1"/>
</dbReference>
<dbReference type="InterPro" id="IPR051908">
    <property type="entry name" value="Ribosomal_N-acetyltransferase"/>
</dbReference>
<comment type="caution">
    <text evidence="2">The sequence shown here is derived from an EMBL/GenBank/DDBJ whole genome shotgun (WGS) entry which is preliminary data.</text>
</comment>
<dbReference type="EMBL" id="RDSR01000027">
    <property type="protein sequence ID" value="RNE56787.1"/>
    <property type="molecule type" value="Genomic_DNA"/>
</dbReference>
<evidence type="ECO:0000313" key="2">
    <source>
        <dbReference type="EMBL" id="RNE56787.1"/>
    </source>
</evidence>
<accession>A0A3M8KTZ0</accession>
<dbReference type="FunFam" id="3.40.630.30:FF:000182">
    <property type="entry name" value="Putative acetyltransferase"/>
    <property type="match status" value="1"/>
</dbReference>
<dbReference type="GO" id="GO:0008999">
    <property type="term" value="F:protein-N-terminal-alanine acetyltransferase activity"/>
    <property type="evidence" value="ECO:0007669"/>
    <property type="project" value="TreeGrafter"/>
</dbReference>
<dbReference type="OrthoDB" id="5191051at2"/>
<dbReference type="PANTHER" id="PTHR43441:SF10">
    <property type="entry name" value="ACETYLTRANSFERASE"/>
    <property type="match status" value="1"/>
</dbReference>
<proteinExistence type="predicted"/>
<dbReference type="GO" id="GO:0005737">
    <property type="term" value="C:cytoplasm"/>
    <property type="evidence" value="ECO:0007669"/>
    <property type="project" value="TreeGrafter"/>
</dbReference>
<dbReference type="Pfam" id="PF13302">
    <property type="entry name" value="Acetyltransf_3"/>
    <property type="match status" value="1"/>
</dbReference>
<keyword evidence="2" id="KW-0808">Transferase</keyword>
<keyword evidence="3" id="KW-1185">Reference proteome</keyword>
<sequence>MFSKTLASGGTLRPLEPWRAEEFAAHLDRAREHIRPWVGPSFVTTDVAGARATLDRYADRAARTGAGIYGIWDGDDLVGGVMFVDFSEATRAFAVGCWLQPDAEGNGHITSAVRELLAHAFDERGMHRAEWRCRADNDRSSAVARRLGMTLEGVLREAWPVGDVFHDKQVWSLLAAEWQTASTSVGTTGR</sequence>
<dbReference type="Gene3D" id="3.40.630.30">
    <property type="match status" value="1"/>
</dbReference>
<dbReference type="AlphaFoldDB" id="A0A3M8KTZ0"/>
<feature type="domain" description="N-acetyltransferase" evidence="1">
    <location>
        <begin position="10"/>
        <end position="171"/>
    </location>
</feature>
<evidence type="ECO:0000313" key="3">
    <source>
        <dbReference type="Proteomes" id="UP000279859"/>
    </source>
</evidence>
<evidence type="ECO:0000259" key="1">
    <source>
        <dbReference type="PROSITE" id="PS51186"/>
    </source>
</evidence>
<gene>
    <name evidence="2" type="ORF">EEJ31_13040</name>
</gene>
<dbReference type="PANTHER" id="PTHR43441">
    <property type="entry name" value="RIBOSOMAL-PROTEIN-SERINE ACETYLTRANSFERASE"/>
    <property type="match status" value="1"/>
</dbReference>